<protein>
    <recommendedName>
        <fullName evidence="7">Peptidase S1 domain-containing protein</fullName>
    </recommendedName>
</protein>
<dbReference type="GeneTree" id="ENSGT00940000163134"/>
<feature type="domain" description="Peptidase S1" evidence="7">
    <location>
        <begin position="68"/>
        <end position="204"/>
    </location>
</feature>
<keyword evidence="9" id="KW-1185">Reference proteome</keyword>
<dbReference type="Proteomes" id="UP000002281">
    <property type="component" value="Chromosome 16"/>
</dbReference>
<evidence type="ECO:0000256" key="4">
    <source>
        <dbReference type="ARBA" id="ARBA00023157"/>
    </source>
</evidence>
<accession>A0A9L0T360</accession>
<evidence type="ECO:0000256" key="3">
    <source>
        <dbReference type="ARBA" id="ARBA00022801"/>
    </source>
</evidence>
<dbReference type="PANTHER" id="PTHR24253">
    <property type="entry name" value="TRANSMEMBRANE PROTEASE SERINE"/>
    <property type="match status" value="1"/>
</dbReference>
<feature type="region of interest" description="Disordered" evidence="6">
    <location>
        <begin position="37"/>
        <end position="67"/>
    </location>
</feature>
<name>A0A9L0T360_HORSE</name>
<evidence type="ECO:0000313" key="8">
    <source>
        <dbReference type="Ensembl" id="ENSECAP00000080965.1"/>
    </source>
</evidence>
<keyword evidence="5" id="KW-0325">Glycoprotein</keyword>
<dbReference type="InterPro" id="IPR009003">
    <property type="entry name" value="Peptidase_S1_PA"/>
</dbReference>
<sequence length="226" mass="24861">MSSRCRRWPPGLNSLQMPGPPAARLGRRTALWRPLQGAAAGSRRGRARSSRPGDAVWGPAAPEPEGLSVKMGDRSVHKEITSVAVPIPNVVVHPRFSKVVIGQHELALLWLLCPVNLMTTIQPVCIPKETFQVEDGARCWVTRWSRKEEFGGQLYSYIHQKSEQYIINSERLNQLVQQAMSTNKDVVLKGMLCGYKDAGKDACQPGALVTCLGHALDVLCLSGRRG</sequence>
<dbReference type="PANTHER" id="PTHR24253:SF159">
    <property type="entry name" value="SERINE PROTEASE 42"/>
    <property type="match status" value="1"/>
</dbReference>
<evidence type="ECO:0000256" key="5">
    <source>
        <dbReference type="ARBA" id="ARBA00023180"/>
    </source>
</evidence>
<keyword evidence="2" id="KW-0732">Signal</keyword>
<evidence type="ECO:0000256" key="1">
    <source>
        <dbReference type="ARBA" id="ARBA00022670"/>
    </source>
</evidence>
<dbReference type="GO" id="GO:0004252">
    <property type="term" value="F:serine-type endopeptidase activity"/>
    <property type="evidence" value="ECO:0007669"/>
    <property type="project" value="InterPro"/>
</dbReference>
<organism evidence="8 9">
    <name type="scientific">Equus caballus</name>
    <name type="common">Horse</name>
    <dbReference type="NCBI Taxonomy" id="9796"/>
    <lineage>
        <taxon>Eukaryota</taxon>
        <taxon>Metazoa</taxon>
        <taxon>Chordata</taxon>
        <taxon>Craniata</taxon>
        <taxon>Vertebrata</taxon>
        <taxon>Euteleostomi</taxon>
        <taxon>Mammalia</taxon>
        <taxon>Eutheria</taxon>
        <taxon>Laurasiatheria</taxon>
        <taxon>Perissodactyla</taxon>
        <taxon>Equidae</taxon>
        <taxon>Equus</taxon>
    </lineage>
</organism>
<reference evidence="8" key="2">
    <citation type="submission" date="2025-08" db="UniProtKB">
        <authorList>
            <consortium name="Ensembl"/>
        </authorList>
    </citation>
    <scope>IDENTIFICATION</scope>
    <source>
        <strain evidence="8">Thoroughbred</strain>
    </source>
</reference>
<evidence type="ECO:0000256" key="6">
    <source>
        <dbReference type="SAM" id="MobiDB-lite"/>
    </source>
</evidence>
<evidence type="ECO:0000259" key="7">
    <source>
        <dbReference type="Pfam" id="PF00089"/>
    </source>
</evidence>
<evidence type="ECO:0000313" key="9">
    <source>
        <dbReference type="Proteomes" id="UP000002281"/>
    </source>
</evidence>
<feature type="region of interest" description="Disordered" evidence="6">
    <location>
        <begin position="1"/>
        <end position="20"/>
    </location>
</feature>
<reference evidence="8" key="3">
    <citation type="submission" date="2025-09" db="UniProtKB">
        <authorList>
            <consortium name="Ensembl"/>
        </authorList>
    </citation>
    <scope>IDENTIFICATION</scope>
    <source>
        <strain evidence="8">Thoroughbred</strain>
    </source>
</reference>
<dbReference type="GO" id="GO:0006508">
    <property type="term" value="P:proteolysis"/>
    <property type="evidence" value="ECO:0007669"/>
    <property type="project" value="UniProtKB-KW"/>
</dbReference>
<evidence type="ECO:0000256" key="2">
    <source>
        <dbReference type="ARBA" id="ARBA00022729"/>
    </source>
</evidence>
<gene>
    <name evidence="8" type="primary">LOC111768348</name>
</gene>
<keyword evidence="3" id="KW-0378">Hydrolase</keyword>
<reference evidence="8 9" key="1">
    <citation type="journal article" date="2009" name="Science">
        <title>Genome sequence, comparative analysis, and population genetics of the domestic horse.</title>
        <authorList>
            <consortium name="Broad Institute Genome Sequencing Platform"/>
            <consortium name="Broad Institute Whole Genome Assembly Team"/>
            <person name="Wade C.M."/>
            <person name="Giulotto E."/>
            <person name="Sigurdsson S."/>
            <person name="Zoli M."/>
            <person name="Gnerre S."/>
            <person name="Imsland F."/>
            <person name="Lear T.L."/>
            <person name="Adelson D.L."/>
            <person name="Bailey E."/>
            <person name="Bellone R.R."/>
            <person name="Bloecker H."/>
            <person name="Distl O."/>
            <person name="Edgar R.C."/>
            <person name="Garber M."/>
            <person name="Leeb T."/>
            <person name="Mauceli E."/>
            <person name="MacLeod J.N."/>
            <person name="Penedo M.C.T."/>
            <person name="Raison J.M."/>
            <person name="Sharpe T."/>
            <person name="Vogel J."/>
            <person name="Andersson L."/>
            <person name="Antczak D.F."/>
            <person name="Biagi T."/>
            <person name="Binns M.M."/>
            <person name="Chowdhary B.P."/>
            <person name="Coleman S.J."/>
            <person name="Della Valle G."/>
            <person name="Fryc S."/>
            <person name="Guerin G."/>
            <person name="Hasegawa T."/>
            <person name="Hill E.W."/>
            <person name="Jurka J."/>
            <person name="Kiialainen A."/>
            <person name="Lindgren G."/>
            <person name="Liu J."/>
            <person name="Magnani E."/>
            <person name="Mickelson J.R."/>
            <person name="Murray J."/>
            <person name="Nergadze S.G."/>
            <person name="Onofrio R."/>
            <person name="Pedroni S."/>
            <person name="Piras M.F."/>
            <person name="Raudsepp T."/>
            <person name="Rocchi M."/>
            <person name="Roeed K.H."/>
            <person name="Ryder O.A."/>
            <person name="Searle S."/>
            <person name="Skow L."/>
            <person name="Swinburne J.E."/>
            <person name="Syvaenen A.C."/>
            <person name="Tozaki T."/>
            <person name="Valberg S.J."/>
            <person name="Vaudin M."/>
            <person name="White J.R."/>
            <person name="Zody M.C."/>
            <person name="Lander E.S."/>
            <person name="Lindblad-Toh K."/>
        </authorList>
    </citation>
    <scope>NUCLEOTIDE SEQUENCE [LARGE SCALE GENOMIC DNA]</scope>
    <source>
        <strain evidence="8 9">Thoroughbred</strain>
    </source>
</reference>
<dbReference type="AlphaFoldDB" id="A0A9L0T360"/>
<dbReference type="SUPFAM" id="SSF50494">
    <property type="entry name" value="Trypsin-like serine proteases"/>
    <property type="match status" value="1"/>
</dbReference>
<keyword evidence="4" id="KW-1015">Disulfide bond</keyword>
<dbReference type="Gene3D" id="2.40.10.10">
    <property type="entry name" value="Trypsin-like serine proteases"/>
    <property type="match status" value="2"/>
</dbReference>
<dbReference type="InterPro" id="IPR001254">
    <property type="entry name" value="Trypsin_dom"/>
</dbReference>
<dbReference type="Ensembl" id="ENSECAT00000090801.1">
    <property type="protein sequence ID" value="ENSECAP00000080965.1"/>
    <property type="gene ID" value="ENSECAG00000037341.3"/>
</dbReference>
<dbReference type="Pfam" id="PF00089">
    <property type="entry name" value="Trypsin"/>
    <property type="match status" value="1"/>
</dbReference>
<proteinExistence type="predicted"/>
<keyword evidence="1" id="KW-0645">Protease</keyword>
<dbReference type="InterPro" id="IPR043504">
    <property type="entry name" value="Peptidase_S1_PA_chymotrypsin"/>
</dbReference>